<keyword evidence="9" id="KW-0645">Protease</keyword>
<dbReference type="Gene3D" id="1.20.120.1220">
    <property type="match status" value="1"/>
</dbReference>
<protein>
    <recommendedName>
        <fullName evidence="9">Prepilin leader peptidase/N-methyltransferase</fullName>
        <ecNumber evidence="9">2.1.1.-</ecNumber>
        <ecNumber evidence="9">3.4.23.43</ecNumber>
    </recommendedName>
</protein>
<accession>A0ABX1I8Y5</accession>
<comment type="catalytic activity">
    <reaction evidence="9">
        <text>Typically cleaves a -Gly-|-Phe- bond to release an N-terminal, basic peptide of 5-8 residues from type IV prepilin, and then N-methylates the new N-terminal amino group, the methyl donor being S-adenosyl-L-methionine.</text>
        <dbReference type="EC" id="3.4.23.43"/>
    </reaction>
</comment>
<keyword evidence="9" id="KW-0489">Methyltransferase</keyword>
<evidence type="ECO:0000313" key="14">
    <source>
        <dbReference type="Proteomes" id="UP000740754"/>
    </source>
</evidence>
<dbReference type="PANTHER" id="PTHR30487:SF0">
    <property type="entry name" value="PREPILIN LEADER PEPTIDASE_N-METHYLTRANSFERASE-RELATED"/>
    <property type="match status" value="1"/>
</dbReference>
<evidence type="ECO:0000256" key="8">
    <source>
        <dbReference type="RuleBase" id="RU003793"/>
    </source>
</evidence>
<keyword evidence="4" id="KW-0997">Cell inner membrane</keyword>
<comment type="subcellular location">
    <subcellularLocation>
        <location evidence="1">Cell inner membrane</location>
        <topology evidence="1">Multi-pass membrane protein</topology>
    </subcellularLocation>
    <subcellularLocation>
        <location evidence="9">Cell membrane</location>
        <topology evidence="9">Multi-pass membrane protein</topology>
    </subcellularLocation>
</comment>
<evidence type="ECO:0000259" key="11">
    <source>
        <dbReference type="Pfam" id="PF01478"/>
    </source>
</evidence>
<comment type="similarity">
    <text evidence="2 8">Belongs to the peptidase A24 family.</text>
</comment>
<organism evidence="13 14">
    <name type="scientific">Marichromatium bheemlicum</name>
    <dbReference type="NCBI Taxonomy" id="365339"/>
    <lineage>
        <taxon>Bacteria</taxon>
        <taxon>Pseudomonadati</taxon>
        <taxon>Pseudomonadota</taxon>
        <taxon>Gammaproteobacteria</taxon>
        <taxon>Chromatiales</taxon>
        <taxon>Chromatiaceae</taxon>
        <taxon>Marichromatium</taxon>
    </lineage>
</organism>
<dbReference type="Proteomes" id="UP000740754">
    <property type="component" value="Unassembled WGS sequence"/>
</dbReference>
<dbReference type="EC" id="2.1.1.-" evidence="9"/>
<feature type="transmembrane region" description="Helical" evidence="10">
    <location>
        <begin position="131"/>
        <end position="149"/>
    </location>
</feature>
<evidence type="ECO:0000256" key="4">
    <source>
        <dbReference type="ARBA" id="ARBA00022519"/>
    </source>
</evidence>
<dbReference type="Pfam" id="PF06750">
    <property type="entry name" value="A24_N_bact"/>
    <property type="match status" value="1"/>
</dbReference>
<evidence type="ECO:0000256" key="3">
    <source>
        <dbReference type="ARBA" id="ARBA00022475"/>
    </source>
</evidence>
<dbReference type="InterPro" id="IPR010627">
    <property type="entry name" value="Prepilin_pept_A24_N"/>
</dbReference>
<dbReference type="InterPro" id="IPR050882">
    <property type="entry name" value="Prepilin_peptidase/N-MTase"/>
</dbReference>
<evidence type="ECO:0000256" key="7">
    <source>
        <dbReference type="ARBA" id="ARBA00023136"/>
    </source>
</evidence>
<dbReference type="EMBL" id="JAAXKX010000018">
    <property type="protein sequence ID" value="NKN34018.1"/>
    <property type="molecule type" value="Genomic_DNA"/>
</dbReference>
<dbReference type="Pfam" id="PF01478">
    <property type="entry name" value="Peptidase_A24"/>
    <property type="match status" value="1"/>
</dbReference>
<evidence type="ECO:0000256" key="9">
    <source>
        <dbReference type="RuleBase" id="RU003794"/>
    </source>
</evidence>
<dbReference type="InterPro" id="IPR000045">
    <property type="entry name" value="Prepilin_IV_endopep_pep"/>
</dbReference>
<evidence type="ECO:0000256" key="6">
    <source>
        <dbReference type="ARBA" id="ARBA00022989"/>
    </source>
</evidence>
<evidence type="ECO:0000256" key="5">
    <source>
        <dbReference type="ARBA" id="ARBA00022692"/>
    </source>
</evidence>
<keyword evidence="6 10" id="KW-1133">Transmembrane helix</keyword>
<keyword evidence="3" id="KW-1003">Cell membrane</keyword>
<keyword evidence="9" id="KW-0511">Multifunctional enzyme</keyword>
<keyword evidence="14" id="KW-1185">Reference proteome</keyword>
<name>A0ABX1I8Y5_9GAMM</name>
<feature type="transmembrane region" description="Helical" evidence="10">
    <location>
        <begin position="158"/>
        <end position="175"/>
    </location>
</feature>
<keyword evidence="5 9" id="KW-0812">Transmembrane</keyword>
<sequence>MPWLEPFQHYPLLLYITVTLLGLILGSFLNVVILRLPRILEYEWHAQCAELAGKAGDEAPPPGLAHPPSTCPHCGHRIRAHENIPVLSFLLLRGRCSACQTPIGWRYPAVELLTALLSLVVALHFGASAQLLAALALTWGLIALAVIDLDTQLLPDRITLPLLWLGLILSLFGLFTDAHAAIIGAAAGYLLLWGLYHAFRLLTGKEGMGYGDFKLLALFGAWLGWQALPLVILLSALSGSLVGGALIALRRQGRDTPLPFGPFLAIAGWIALLWGEQITGAYLRLSGLG</sequence>
<dbReference type="InterPro" id="IPR014032">
    <property type="entry name" value="Peptidase_A24A_bac"/>
</dbReference>
<keyword evidence="7 10" id="KW-0472">Membrane</keyword>
<dbReference type="RefSeq" id="WP_168670162.1">
    <property type="nucleotide sequence ID" value="NZ_JAAXKX010000018.1"/>
</dbReference>
<gene>
    <name evidence="13" type="ORF">HF203_12385</name>
</gene>
<evidence type="ECO:0000256" key="2">
    <source>
        <dbReference type="ARBA" id="ARBA00005801"/>
    </source>
</evidence>
<dbReference type="EC" id="3.4.23.43" evidence="9"/>
<evidence type="ECO:0000256" key="1">
    <source>
        <dbReference type="ARBA" id="ARBA00004429"/>
    </source>
</evidence>
<dbReference type="PRINTS" id="PR00864">
    <property type="entry name" value="PREPILNPTASE"/>
</dbReference>
<evidence type="ECO:0000259" key="12">
    <source>
        <dbReference type="Pfam" id="PF06750"/>
    </source>
</evidence>
<feature type="domain" description="Prepilin type IV endopeptidase peptidase" evidence="11">
    <location>
        <begin position="136"/>
        <end position="243"/>
    </location>
</feature>
<feature type="transmembrane region" description="Helical" evidence="10">
    <location>
        <begin position="12"/>
        <end position="34"/>
    </location>
</feature>
<comment type="function">
    <text evidence="9">Plays an essential role in type IV pili and type II pseudopili formation by proteolytically removing the leader sequence from substrate proteins and subsequently monomethylating the alpha-amino group of the newly exposed N-terminal phenylalanine.</text>
</comment>
<keyword evidence="9" id="KW-0808">Transferase</keyword>
<proteinExistence type="inferred from homology"/>
<evidence type="ECO:0000313" key="13">
    <source>
        <dbReference type="EMBL" id="NKN34018.1"/>
    </source>
</evidence>
<reference evidence="13 14" key="1">
    <citation type="submission" date="2020-04" db="EMBL/GenBank/DDBJ databases">
        <title>Draft Whole-Genome sequence of Marichromatium bheemlicum DSM 18632, type strain.</title>
        <authorList>
            <person name="Kyndt J.A."/>
            <person name="Meyer T.E."/>
        </authorList>
    </citation>
    <scope>NUCLEOTIDE SEQUENCE [LARGE SCALE GENOMIC DNA]</scope>
    <source>
        <strain evidence="13 14">DSM 18632</strain>
    </source>
</reference>
<feature type="domain" description="Prepilin peptidase A24 N-terminal" evidence="12">
    <location>
        <begin position="20"/>
        <end position="125"/>
    </location>
</feature>
<feature type="transmembrane region" description="Helical" evidence="10">
    <location>
        <begin position="181"/>
        <end position="203"/>
    </location>
</feature>
<keyword evidence="9" id="KW-0378">Hydrolase</keyword>
<feature type="transmembrane region" description="Helical" evidence="10">
    <location>
        <begin position="257"/>
        <end position="275"/>
    </location>
</feature>
<dbReference type="PANTHER" id="PTHR30487">
    <property type="entry name" value="TYPE 4 PREPILIN-LIKE PROTEINS LEADER PEPTIDE-PROCESSING ENZYME"/>
    <property type="match status" value="1"/>
</dbReference>
<comment type="caution">
    <text evidence="13">The sequence shown here is derived from an EMBL/GenBank/DDBJ whole genome shotgun (WGS) entry which is preliminary data.</text>
</comment>
<evidence type="ECO:0000256" key="10">
    <source>
        <dbReference type="SAM" id="Phobius"/>
    </source>
</evidence>